<evidence type="ECO:0000256" key="1">
    <source>
        <dbReference type="SAM" id="Phobius"/>
    </source>
</evidence>
<proteinExistence type="predicted"/>
<dbReference type="EMBL" id="BART01004310">
    <property type="protein sequence ID" value="GAG69385.1"/>
    <property type="molecule type" value="Genomic_DNA"/>
</dbReference>
<organism evidence="2">
    <name type="scientific">marine sediment metagenome</name>
    <dbReference type="NCBI Taxonomy" id="412755"/>
    <lineage>
        <taxon>unclassified sequences</taxon>
        <taxon>metagenomes</taxon>
        <taxon>ecological metagenomes</taxon>
    </lineage>
</organism>
<comment type="caution">
    <text evidence="2">The sequence shown here is derived from an EMBL/GenBank/DDBJ whole genome shotgun (WGS) entry which is preliminary data.</text>
</comment>
<name>X0ZIC3_9ZZZZ</name>
<protein>
    <submittedName>
        <fullName evidence="2">Uncharacterized protein</fullName>
    </submittedName>
</protein>
<evidence type="ECO:0000313" key="2">
    <source>
        <dbReference type="EMBL" id="GAG69385.1"/>
    </source>
</evidence>
<reference evidence="2" key="1">
    <citation type="journal article" date="2014" name="Front. Microbiol.">
        <title>High frequency of phylogenetically diverse reductive dehalogenase-homologous genes in deep subseafloor sedimentary metagenomes.</title>
        <authorList>
            <person name="Kawai M."/>
            <person name="Futagami T."/>
            <person name="Toyoda A."/>
            <person name="Takaki Y."/>
            <person name="Nishi S."/>
            <person name="Hori S."/>
            <person name="Arai W."/>
            <person name="Tsubouchi T."/>
            <person name="Morono Y."/>
            <person name="Uchiyama I."/>
            <person name="Ito T."/>
            <person name="Fujiyama A."/>
            <person name="Inagaki F."/>
            <person name="Takami H."/>
        </authorList>
    </citation>
    <scope>NUCLEOTIDE SEQUENCE</scope>
    <source>
        <strain evidence="2">Expedition CK06-06</strain>
    </source>
</reference>
<feature type="transmembrane region" description="Helical" evidence="1">
    <location>
        <begin position="21"/>
        <end position="44"/>
    </location>
</feature>
<keyword evidence="1" id="KW-0472">Membrane</keyword>
<keyword evidence="1" id="KW-0812">Transmembrane</keyword>
<sequence length="45" mass="5205">MPYIELKTLRTERKSRECYVYTIKTITAYLMLIGGAAATILLFFT</sequence>
<accession>X0ZIC3</accession>
<keyword evidence="1" id="KW-1133">Transmembrane helix</keyword>
<gene>
    <name evidence="2" type="ORF">S01H4_10954</name>
</gene>
<dbReference type="AlphaFoldDB" id="X0ZIC3"/>